<dbReference type="PROSITE" id="PS50966">
    <property type="entry name" value="ZF_SWIM"/>
    <property type="match status" value="1"/>
</dbReference>
<keyword evidence="3" id="KW-0862">Zinc</keyword>
<gene>
    <name evidence="6" type="ORF">Ahy_A02g006127</name>
</gene>
<protein>
    <recommendedName>
        <fullName evidence="5">SWIM-type domain-containing protein</fullName>
    </recommendedName>
</protein>
<feature type="domain" description="SWIM-type" evidence="5">
    <location>
        <begin position="81"/>
        <end position="113"/>
    </location>
</feature>
<dbReference type="AlphaFoldDB" id="A0A445E8X7"/>
<reference evidence="6 7" key="1">
    <citation type="submission" date="2019-01" db="EMBL/GenBank/DDBJ databases">
        <title>Sequencing of cultivated peanut Arachis hypogaea provides insights into genome evolution and oil improvement.</title>
        <authorList>
            <person name="Chen X."/>
        </authorList>
    </citation>
    <scope>NUCLEOTIDE SEQUENCE [LARGE SCALE GENOMIC DNA]</scope>
    <source>
        <strain evidence="7">cv. Fuhuasheng</strain>
        <tissue evidence="6">Leaves</tissue>
    </source>
</reference>
<comment type="caution">
    <text evidence="6">The sequence shown here is derived from an EMBL/GenBank/DDBJ whole genome shotgun (WGS) entry which is preliminary data.</text>
</comment>
<dbReference type="STRING" id="3818.A0A445E8X7"/>
<evidence type="ECO:0000256" key="1">
    <source>
        <dbReference type="ARBA" id="ARBA00022723"/>
    </source>
</evidence>
<accession>A0A445E8X7</accession>
<dbReference type="Proteomes" id="UP000289738">
    <property type="component" value="Chromosome A02"/>
</dbReference>
<dbReference type="InterPro" id="IPR007527">
    <property type="entry name" value="Znf_SWIM"/>
</dbReference>
<evidence type="ECO:0000313" key="7">
    <source>
        <dbReference type="Proteomes" id="UP000289738"/>
    </source>
</evidence>
<dbReference type="EMBL" id="SDMP01000002">
    <property type="protein sequence ID" value="RYR71920.1"/>
    <property type="molecule type" value="Genomic_DNA"/>
</dbReference>
<evidence type="ECO:0000259" key="5">
    <source>
        <dbReference type="PROSITE" id="PS50966"/>
    </source>
</evidence>
<dbReference type="Pfam" id="PF04434">
    <property type="entry name" value="SWIM"/>
    <property type="match status" value="1"/>
</dbReference>
<dbReference type="SMART" id="SM00575">
    <property type="entry name" value="ZnF_PMZ"/>
    <property type="match status" value="1"/>
</dbReference>
<evidence type="ECO:0000313" key="6">
    <source>
        <dbReference type="EMBL" id="RYR71920.1"/>
    </source>
</evidence>
<name>A0A445E8X7_ARAHY</name>
<proteinExistence type="predicted"/>
<evidence type="ECO:0000256" key="3">
    <source>
        <dbReference type="ARBA" id="ARBA00022833"/>
    </source>
</evidence>
<keyword evidence="2 4" id="KW-0863">Zinc-finger</keyword>
<evidence type="ECO:0000256" key="4">
    <source>
        <dbReference type="PROSITE-ProRule" id="PRU00325"/>
    </source>
</evidence>
<sequence>MTTNLVECINSVLKGAGNLPVLALVRATYYRLNEFFMRKSAETHERKRAGFTYFVGNIVVHRFDRWNEVFEVREMTSGKVLVVDIARRTCDCGHFQVERIPCRHVIACCANQRIDCQLYVHDVYKMTEVRKVYKFEFTLLGDAETWPAYGGPTLVANPALRRTLKGRPKLTRYLNEMDSHDMHGPRICCLCGAQDHS</sequence>
<organism evidence="6 7">
    <name type="scientific">Arachis hypogaea</name>
    <name type="common">Peanut</name>
    <dbReference type="NCBI Taxonomy" id="3818"/>
    <lineage>
        <taxon>Eukaryota</taxon>
        <taxon>Viridiplantae</taxon>
        <taxon>Streptophyta</taxon>
        <taxon>Embryophyta</taxon>
        <taxon>Tracheophyta</taxon>
        <taxon>Spermatophyta</taxon>
        <taxon>Magnoliopsida</taxon>
        <taxon>eudicotyledons</taxon>
        <taxon>Gunneridae</taxon>
        <taxon>Pentapetalae</taxon>
        <taxon>rosids</taxon>
        <taxon>fabids</taxon>
        <taxon>Fabales</taxon>
        <taxon>Fabaceae</taxon>
        <taxon>Papilionoideae</taxon>
        <taxon>50 kb inversion clade</taxon>
        <taxon>dalbergioids sensu lato</taxon>
        <taxon>Dalbergieae</taxon>
        <taxon>Pterocarpus clade</taxon>
        <taxon>Arachis</taxon>
    </lineage>
</organism>
<keyword evidence="1" id="KW-0479">Metal-binding</keyword>
<dbReference type="GO" id="GO:0008270">
    <property type="term" value="F:zinc ion binding"/>
    <property type="evidence" value="ECO:0007669"/>
    <property type="project" value="UniProtKB-KW"/>
</dbReference>
<keyword evidence="7" id="KW-1185">Reference proteome</keyword>
<evidence type="ECO:0000256" key="2">
    <source>
        <dbReference type="ARBA" id="ARBA00022771"/>
    </source>
</evidence>
<dbReference type="InterPro" id="IPR006564">
    <property type="entry name" value="Znf_PMZ"/>
</dbReference>